<keyword evidence="2" id="KW-0282">Flagellum</keyword>
<accession>A0A934IMI3</accession>
<evidence type="ECO:0000313" key="2">
    <source>
        <dbReference type="EMBL" id="MBJ3775161.1"/>
    </source>
</evidence>
<evidence type="ECO:0000313" key="3">
    <source>
        <dbReference type="Proteomes" id="UP000609531"/>
    </source>
</evidence>
<proteinExistence type="predicted"/>
<protein>
    <submittedName>
        <fullName evidence="2">Flagellar export protein FliJ</fullName>
    </submittedName>
</protein>
<name>A0A934IMI3_9HYPH</name>
<reference evidence="2" key="1">
    <citation type="submission" date="2020-12" db="EMBL/GenBank/DDBJ databases">
        <title>Bacterial taxonomy.</title>
        <authorList>
            <person name="Pan X."/>
        </authorList>
    </citation>
    <scope>NUCLEOTIDE SEQUENCE</scope>
    <source>
        <strain evidence="2">B2012</strain>
    </source>
</reference>
<gene>
    <name evidence="2" type="ORF">JCR33_05645</name>
</gene>
<keyword evidence="2" id="KW-0969">Cilium</keyword>
<dbReference type="Proteomes" id="UP000609531">
    <property type="component" value="Unassembled WGS sequence"/>
</dbReference>
<evidence type="ECO:0000256" key="1">
    <source>
        <dbReference type="SAM" id="Coils"/>
    </source>
</evidence>
<sequence length="123" mass="13759">MKPRESTIQAKEFQAAALRRQLAQFERMMADLEVIRAELGKQIEGEERRNGVTDPSNFAYSTVARAARERRRNLSATIADLTERRDRVLEELGEIDGFFNALTNAGELMADALGLPKARHAAA</sequence>
<dbReference type="AlphaFoldDB" id="A0A934IMI3"/>
<feature type="coiled-coil region" evidence="1">
    <location>
        <begin position="8"/>
        <end position="91"/>
    </location>
</feature>
<keyword evidence="1" id="KW-0175">Coiled coil</keyword>
<comment type="caution">
    <text evidence="2">The sequence shown here is derived from an EMBL/GenBank/DDBJ whole genome shotgun (WGS) entry which is preliminary data.</text>
</comment>
<dbReference type="RefSeq" id="WP_198881042.1">
    <property type="nucleotide sequence ID" value="NZ_JAEKJA010000003.1"/>
</dbReference>
<dbReference type="EMBL" id="JAEKJA010000003">
    <property type="protein sequence ID" value="MBJ3775161.1"/>
    <property type="molecule type" value="Genomic_DNA"/>
</dbReference>
<organism evidence="2 3">
    <name type="scientific">Acuticoccus mangrovi</name>
    <dbReference type="NCBI Taxonomy" id="2796142"/>
    <lineage>
        <taxon>Bacteria</taxon>
        <taxon>Pseudomonadati</taxon>
        <taxon>Pseudomonadota</taxon>
        <taxon>Alphaproteobacteria</taxon>
        <taxon>Hyphomicrobiales</taxon>
        <taxon>Amorphaceae</taxon>
        <taxon>Acuticoccus</taxon>
    </lineage>
</organism>
<keyword evidence="3" id="KW-1185">Reference proteome</keyword>
<keyword evidence="2" id="KW-0966">Cell projection</keyword>